<feature type="domain" description="Signal transduction histidine kinase HWE region" evidence="8">
    <location>
        <begin position="168"/>
        <end position="249"/>
    </location>
</feature>
<reference evidence="9" key="1">
    <citation type="submission" date="2021-07" db="EMBL/GenBank/DDBJ databases">
        <title>Pseudohoeflea marina sp. nov. a polyhydroxyalcanoate-producing bacterium.</title>
        <authorList>
            <person name="Zheng W."/>
            <person name="Yu S."/>
            <person name="Huang Y."/>
        </authorList>
    </citation>
    <scope>NUCLEOTIDE SEQUENCE</scope>
    <source>
        <strain evidence="9">DP4N28-3</strain>
    </source>
</reference>
<evidence type="ECO:0000313" key="10">
    <source>
        <dbReference type="Proteomes" id="UP001430804"/>
    </source>
</evidence>
<evidence type="ECO:0000256" key="4">
    <source>
        <dbReference type="ARBA" id="ARBA00022679"/>
    </source>
</evidence>
<comment type="catalytic activity">
    <reaction evidence="1">
        <text>ATP + protein L-histidine = ADP + protein N-phospho-L-histidine.</text>
        <dbReference type="EC" id="2.7.13.3"/>
    </reaction>
</comment>
<keyword evidence="4" id="KW-0808">Transferase</keyword>
<dbReference type="EC" id="2.7.13.3" evidence="2"/>
<dbReference type="Pfam" id="PF07536">
    <property type="entry name" value="HWE_HK"/>
    <property type="match status" value="1"/>
</dbReference>
<evidence type="ECO:0000256" key="5">
    <source>
        <dbReference type="ARBA" id="ARBA00022741"/>
    </source>
</evidence>
<dbReference type="Proteomes" id="UP001430804">
    <property type="component" value="Unassembled WGS sequence"/>
</dbReference>
<proteinExistence type="predicted"/>
<protein>
    <recommendedName>
        <fullName evidence="2">histidine kinase</fullName>
        <ecNumber evidence="2">2.7.13.3</ecNumber>
    </recommendedName>
</protein>
<evidence type="ECO:0000256" key="2">
    <source>
        <dbReference type="ARBA" id="ARBA00012438"/>
    </source>
</evidence>
<dbReference type="EMBL" id="JAHWQX010000001">
    <property type="protein sequence ID" value="MBW3096138.1"/>
    <property type="molecule type" value="Genomic_DNA"/>
</dbReference>
<comment type="caution">
    <text evidence="9">The sequence shown here is derived from an EMBL/GenBank/DDBJ whole genome shotgun (WGS) entry which is preliminary data.</text>
</comment>
<gene>
    <name evidence="9" type="ORF">KY465_02465</name>
</gene>
<accession>A0ABS6WKF6</accession>
<keyword evidence="3" id="KW-0597">Phosphoprotein</keyword>
<keyword evidence="7" id="KW-0067">ATP-binding</keyword>
<dbReference type="RefSeq" id="WP_219158086.1">
    <property type="nucleotide sequence ID" value="NZ_JAHWQX010000001.1"/>
</dbReference>
<sequence length="354" mass="38749">MGATHPAFLRDGGEAGEAIRHFDWAQSPLGPVEAWPEALNIAVGLMLGSHFPKAIVWGPALTTLHNDAFKPLLGDKPAAIGRSFREIWQEAWPTIGPIADKAFAGEATFIENFPLVINRRGHDEEAFFTFCYSPIRDGEGVVRGFMDTVIETTETVRAQRDEVAINAELHHRMRNLVAVVSTLARQTFKTVPGIGDRLEVFEGRLETLGKAQELLLSELHPDATIRQLVTNMVVDRLGAAERVHAAGPEIHMQGRKALSLALALNELMTNSIKYGALSTEDGVIDISWGRDAEAFSFVWREAGGPPVTPPAQTGFGRRLIEDNVAAHFSGTAQIEYHPDGLRYTITTNPSVLDS</sequence>
<evidence type="ECO:0000313" key="9">
    <source>
        <dbReference type="EMBL" id="MBW3096138.1"/>
    </source>
</evidence>
<keyword evidence="10" id="KW-1185">Reference proteome</keyword>
<evidence type="ECO:0000259" key="8">
    <source>
        <dbReference type="SMART" id="SM00911"/>
    </source>
</evidence>
<keyword evidence="5" id="KW-0547">Nucleotide-binding</keyword>
<dbReference type="PANTHER" id="PTHR41523:SF7">
    <property type="entry name" value="HISTIDINE KINASE"/>
    <property type="match status" value="1"/>
</dbReference>
<organism evidence="9 10">
    <name type="scientific">Pseudohoeflea coraliihabitans</name>
    <dbReference type="NCBI Taxonomy" id="2860393"/>
    <lineage>
        <taxon>Bacteria</taxon>
        <taxon>Pseudomonadati</taxon>
        <taxon>Pseudomonadota</taxon>
        <taxon>Alphaproteobacteria</taxon>
        <taxon>Hyphomicrobiales</taxon>
        <taxon>Rhizobiaceae</taxon>
        <taxon>Pseudohoeflea</taxon>
    </lineage>
</organism>
<dbReference type="InterPro" id="IPR011102">
    <property type="entry name" value="Sig_transdc_His_kinase_HWE"/>
</dbReference>
<name>A0ABS6WKF6_9HYPH</name>
<evidence type="ECO:0000256" key="7">
    <source>
        <dbReference type="ARBA" id="ARBA00022840"/>
    </source>
</evidence>
<dbReference type="PANTHER" id="PTHR41523">
    <property type="entry name" value="TWO-COMPONENT SYSTEM SENSOR PROTEIN"/>
    <property type="match status" value="1"/>
</dbReference>
<evidence type="ECO:0000256" key="1">
    <source>
        <dbReference type="ARBA" id="ARBA00000085"/>
    </source>
</evidence>
<dbReference type="GO" id="GO:0016301">
    <property type="term" value="F:kinase activity"/>
    <property type="evidence" value="ECO:0007669"/>
    <property type="project" value="UniProtKB-KW"/>
</dbReference>
<dbReference type="SMART" id="SM00911">
    <property type="entry name" value="HWE_HK"/>
    <property type="match status" value="1"/>
</dbReference>
<evidence type="ECO:0000256" key="6">
    <source>
        <dbReference type="ARBA" id="ARBA00022777"/>
    </source>
</evidence>
<evidence type="ECO:0000256" key="3">
    <source>
        <dbReference type="ARBA" id="ARBA00022553"/>
    </source>
</evidence>
<keyword evidence="6 9" id="KW-0418">Kinase</keyword>